<evidence type="ECO:0000313" key="2">
    <source>
        <dbReference type="EMBL" id="MCA6062514.1"/>
    </source>
</evidence>
<evidence type="ECO:0000256" key="1">
    <source>
        <dbReference type="SAM" id="Phobius"/>
    </source>
</evidence>
<protein>
    <submittedName>
        <fullName evidence="2">Uncharacterized protein</fullName>
    </submittedName>
</protein>
<feature type="transmembrane region" description="Helical" evidence="1">
    <location>
        <begin position="6"/>
        <end position="25"/>
    </location>
</feature>
<keyword evidence="1" id="KW-0472">Membrane</keyword>
<name>A0ABS7ZLP4_9GAMM</name>
<keyword evidence="1" id="KW-1133">Transmembrane helix</keyword>
<comment type="caution">
    <text evidence="2">The sequence shown here is derived from an EMBL/GenBank/DDBJ whole genome shotgun (WGS) entry which is preliminary data.</text>
</comment>
<organism evidence="2 3">
    <name type="scientific">Thalassolituus marinus</name>
    <dbReference type="NCBI Taxonomy" id="671053"/>
    <lineage>
        <taxon>Bacteria</taxon>
        <taxon>Pseudomonadati</taxon>
        <taxon>Pseudomonadota</taxon>
        <taxon>Gammaproteobacteria</taxon>
        <taxon>Oceanospirillales</taxon>
        <taxon>Oceanospirillaceae</taxon>
        <taxon>Thalassolituus</taxon>
    </lineage>
</organism>
<dbReference type="EMBL" id="JAEDAH010000011">
    <property type="protein sequence ID" value="MCA6062514.1"/>
    <property type="molecule type" value="Genomic_DNA"/>
</dbReference>
<dbReference type="Proteomes" id="UP000714380">
    <property type="component" value="Unassembled WGS sequence"/>
</dbReference>
<accession>A0ABS7ZLP4</accession>
<evidence type="ECO:0000313" key="3">
    <source>
        <dbReference type="Proteomes" id="UP000714380"/>
    </source>
</evidence>
<gene>
    <name evidence="2" type="ORF">I9W95_02725</name>
</gene>
<sequence length="138" mass="15570">MLGGLLIGVVGIIIPAFLGFLFTAVRKALKEHKPAQPSEAHRQSAHNPFMQSMTAEDWSAFELIVKTVRDTHPEEPDKGIFLRNAFKASLANRPTPQGELYPCVFGNFGKDYAELFRRFEQAVNLRLNDLKREANSNR</sequence>
<proteinExistence type="predicted"/>
<dbReference type="RefSeq" id="WP_225671598.1">
    <property type="nucleotide sequence ID" value="NZ_JAEDAH010000011.1"/>
</dbReference>
<keyword evidence="1" id="KW-0812">Transmembrane</keyword>
<reference evidence="2 3" key="1">
    <citation type="submission" date="2020-12" db="EMBL/GenBank/DDBJ databases">
        <title>Novel Thalassolituus-related marine hydrocarbonoclastic bacteria mediated algae-derived hydrocarbons mineralization in twilight zone of the northern South China Sea.</title>
        <authorList>
            <person name="Dong C."/>
        </authorList>
    </citation>
    <scope>NUCLEOTIDE SEQUENCE [LARGE SCALE GENOMIC DNA]</scope>
    <source>
        <strain evidence="2 3">IMCC1826</strain>
    </source>
</reference>
<keyword evidence="3" id="KW-1185">Reference proteome</keyword>